<dbReference type="InterPro" id="IPR018094">
    <property type="entry name" value="Thymidylate_kinase"/>
</dbReference>
<comment type="caution">
    <text evidence="10">Lacks conserved residue(s) required for the propagation of feature annotation.</text>
</comment>
<dbReference type="CDD" id="cd01672">
    <property type="entry name" value="TMPK"/>
    <property type="match status" value="1"/>
</dbReference>
<evidence type="ECO:0000313" key="13">
    <source>
        <dbReference type="Proteomes" id="UP001320159"/>
    </source>
</evidence>
<gene>
    <name evidence="10 12" type="primary">tmk</name>
    <name evidence="12" type="ORF">CUJ83_01220</name>
</gene>
<reference evidence="12 13" key="1">
    <citation type="submission" date="2017-11" db="EMBL/GenBank/DDBJ databases">
        <title>Isolation and Characterization of Family Methanocellaceae Species from Potential Methane Hydrate Area Offshore Southwestern Taiwan.</title>
        <authorList>
            <person name="Zhang W.-L."/>
            <person name="Chen W.-C."/>
            <person name="Lai M.-C."/>
            <person name="Chen S.-C."/>
        </authorList>
    </citation>
    <scope>NUCLEOTIDE SEQUENCE [LARGE SCALE GENOMIC DNA]</scope>
    <source>
        <strain evidence="12 13">CWC-04</strain>
    </source>
</reference>
<keyword evidence="7 10" id="KW-0418">Kinase</keyword>
<proteinExistence type="inferred from homology"/>
<dbReference type="HAMAP" id="MF_00165">
    <property type="entry name" value="Thymidylate_kinase"/>
    <property type="match status" value="1"/>
</dbReference>
<evidence type="ECO:0000256" key="2">
    <source>
        <dbReference type="ARBA" id="ARBA00012980"/>
    </source>
</evidence>
<dbReference type="SUPFAM" id="SSF52540">
    <property type="entry name" value="P-loop containing nucleoside triphosphate hydrolases"/>
    <property type="match status" value="1"/>
</dbReference>
<evidence type="ECO:0000256" key="4">
    <source>
        <dbReference type="ARBA" id="ARBA00022679"/>
    </source>
</evidence>
<dbReference type="Gene3D" id="3.40.50.300">
    <property type="entry name" value="P-loop containing nucleotide triphosphate hydrolases"/>
    <property type="match status" value="1"/>
</dbReference>
<evidence type="ECO:0000259" key="11">
    <source>
        <dbReference type="Pfam" id="PF02223"/>
    </source>
</evidence>
<dbReference type="EC" id="2.7.4.9" evidence="2 10"/>
<comment type="caution">
    <text evidence="12">The sequence shown here is derived from an EMBL/GenBank/DDBJ whole genome shotgun (WGS) entry which is preliminary data.</text>
</comment>
<protein>
    <recommendedName>
        <fullName evidence="3 10">Probable thymidylate kinase</fullName>
        <ecNumber evidence="2 10">2.7.4.9</ecNumber>
    </recommendedName>
    <alternativeName>
        <fullName evidence="9 10">dTMP kinase</fullName>
    </alternativeName>
</protein>
<evidence type="ECO:0000256" key="9">
    <source>
        <dbReference type="ARBA" id="ARBA00029962"/>
    </source>
</evidence>
<evidence type="ECO:0000256" key="6">
    <source>
        <dbReference type="ARBA" id="ARBA00022741"/>
    </source>
</evidence>
<evidence type="ECO:0000256" key="1">
    <source>
        <dbReference type="ARBA" id="ARBA00009776"/>
    </source>
</evidence>
<keyword evidence="4 10" id="KW-0808">Transferase</keyword>
<comment type="similarity">
    <text evidence="1 10">Belongs to the thymidylate kinase family.</text>
</comment>
<evidence type="ECO:0000256" key="8">
    <source>
        <dbReference type="ARBA" id="ARBA00022840"/>
    </source>
</evidence>
<dbReference type="GO" id="GO:0006233">
    <property type="term" value="P:dTDP biosynthetic process"/>
    <property type="evidence" value="ECO:0007669"/>
    <property type="project" value="InterPro"/>
</dbReference>
<evidence type="ECO:0000313" key="12">
    <source>
        <dbReference type="EMBL" id="MCD1293618.1"/>
    </source>
</evidence>
<dbReference type="InterPro" id="IPR027417">
    <property type="entry name" value="P-loop_NTPase"/>
</dbReference>
<evidence type="ECO:0000256" key="7">
    <source>
        <dbReference type="ARBA" id="ARBA00022777"/>
    </source>
</evidence>
<name>A0AAP2RA98_9EURY</name>
<sequence>MTDNLFYGTGLPYLKLNKKHLSGKLIVIEGADCSGRSTQIALLKEYLEASGHGVLDTGLRRSGLVGEAIEEAKGGNTLGKTTLSLMYATDFADQLENKIIPALKAGFIVLADRYIFTLMVRDLVRGADKEWLQELFSFALVPDKIFYMNVDPETLLHRALLKYGQLDYWESGMDVCLSSDMFESFTKYQSQLKDEYATLSLEYGFDVIDGSRTVDEIQKYIRDRVDELLESKKAAPKAKAKKAN</sequence>
<dbReference type="PANTHER" id="PTHR10344">
    <property type="entry name" value="THYMIDYLATE KINASE"/>
    <property type="match status" value="1"/>
</dbReference>
<keyword evidence="6 10" id="KW-0547">Nucleotide-binding</keyword>
<feature type="domain" description="Thymidylate kinase-like" evidence="11">
    <location>
        <begin position="28"/>
        <end position="162"/>
    </location>
</feature>
<dbReference type="GO" id="GO:0005737">
    <property type="term" value="C:cytoplasm"/>
    <property type="evidence" value="ECO:0007669"/>
    <property type="project" value="TreeGrafter"/>
</dbReference>
<organism evidence="12 13">
    <name type="scientific">Methanooceanicella nereidis</name>
    <dbReference type="NCBI Taxonomy" id="2052831"/>
    <lineage>
        <taxon>Archaea</taxon>
        <taxon>Methanobacteriati</taxon>
        <taxon>Methanobacteriota</taxon>
        <taxon>Stenosarchaea group</taxon>
        <taxon>Methanomicrobia</taxon>
        <taxon>Methanocellales</taxon>
        <taxon>Methanocellaceae</taxon>
        <taxon>Methanooceanicella</taxon>
    </lineage>
</organism>
<dbReference type="GO" id="GO:0006235">
    <property type="term" value="P:dTTP biosynthetic process"/>
    <property type="evidence" value="ECO:0007669"/>
    <property type="project" value="UniProtKB-UniRule"/>
</dbReference>
<evidence type="ECO:0000256" key="5">
    <source>
        <dbReference type="ARBA" id="ARBA00022727"/>
    </source>
</evidence>
<dbReference type="GO" id="GO:0004798">
    <property type="term" value="F:dTMP kinase activity"/>
    <property type="evidence" value="ECO:0007669"/>
    <property type="project" value="UniProtKB-UniRule"/>
</dbReference>
<dbReference type="EMBL" id="PGCK01000001">
    <property type="protein sequence ID" value="MCD1293618.1"/>
    <property type="molecule type" value="Genomic_DNA"/>
</dbReference>
<keyword evidence="13" id="KW-1185">Reference proteome</keyword>
<dbReference type="RefSeq" id="WP_230739669.1">
    <property type="nucleotide sequence ID" value="NZ_PGCK01000001.1"/>
</dbReference>
<comment type="catalytic activity">
    <reaction evidence="10">
        <text>dTMP + ATP = dTDP + ADP</text>
        <dbReference type="Rhea" id="RHEA:13517"/>
        <dbReference type="ChEBI" id="CHEBI:30616"/>
        <dbReference type="ChEBI" id="CHEBI:58369"/>
        <dbReference type="ChEBI" id="CHEBI:63528"/>
        <dbReference type="ChEBI" id="CHEBI:456216"/>
        <dbReference type="EC" id="2.7.4.9"/>
    </reaction>
</comment>
<dbReference type="GO" id="GO:0006227">
    <property type="term" value="P:dUDP biosynthetic process"/>
    <property type="evidence" value="ECO:0007669"/>
    <property type="project" value="TreeGrafter"/>
</dbReference>
<keyword evidence="8 10" id="KW-0067">ATP-binding</keyword>
<dbReference type="Pfam" id="PF02223">
    <property type="entry name" value="Thymidylate_kin"/>
    <property type="match status" value="1"/>
</dbReference>
<dbReference type="PANTHER" id="PTHR10344:SF1">
    <property type="entry name" value="THYMIDYLATE KINASE"/>
    <property type="match status" value="1"/>
</dbReference>
<accession>A0AAP2RA98</accession>
<evidence type="ECO:0000256" key="10">
    <source>
        <dbReference type="HAMAP-Rule" id="MF_00165"/>
    </source>
</evidence>
<dbReference type="Proteomes" id="UP001320159">
    <property type="component" value="Unassembled WGS sequence"/>
</dbReference>
<evidence type="ECO:0000256" key="3">
    <source>
        <dbReference type="ARBA" id="ARBA00013355"/>
    </source>
</evidence>
<dbReference type="GO" id="GO:0005524">
    <property type="term" value="F:ATP binding"/>
    <property type="evidence" value="ECO:0007669"/>
    <property type="project" value="UniProtKB-UniRule"/>
</dbReference>
<keyword evidence="5 10" id="KW-0545">Nucleotide biosynthesis</keyword>
<dbReference type="InterPro" id="IPR039430">
    <property type="entry name" value="Thymidylate_kin-like_dom"/>
</dbReference>
<dbReference type="NCBIfam" id="TIGR00041">
    <property type="entry name" value="DTMP_kinase"/>
    <property type="match status" value="1"/>
</dbReference>
<dbReference type="AlphaFoldDB" id="A0AAP2RA98"/>